<protein>
    <submittedName>
        <fullName evidence="3">Uncharacterized protein</fullName>
    </submittedName>
</protein>
<evidence type="ECO:0000313" key="3">
    <source>
        <dbReference type="EMBL" id="RSL62626.1"/>
    </source>
</evidence>
<comment type="caution">
    <text evidence="3">The sequence shown here is derived from an EMBL/GenBank/DDBJ whole genome shotgun (WGS) entry which is preliminary data.</text>
</comment>
<keyword evidence="2" id="KW-0732">Signal</keyword>
<evidence type="ECO:0000256" key="2">
    <source>
        <dbReference type="SAM" id="SignalP"/>
    </source>
</evidence>
<reference evidence="3 4" key="1">
    <citation type="submission" date="2017-06" db="EMBL/GenBank/DDBJ databases">
        <title>Comparative genomic analysis of Ambrosia Fusariam Clade fungi.</title>
        <authorList>
            <person name="Stajich J.E."/>
            <person name="Carrillo J."/>
            <person name="Kijimoto T."/>
            <person name="Eskalen A."/>
            <person name="O'Donnell K."/>
            <person name="Kasson M."/>
        </authorList>
    </citation>
    <scope>NUCLEOTIDE SEQUENCE [LARGE SCALE GENOMIC DNA]</scope>
    <source>
        <strain evidence="3 4">NRRL62584</strain>
    </source>
</reference>
<dbReference type="Proteomes" id="UP000288168">
    <property type="component" value="Unassembled WGS sequence"/>
</dbReference>
<feature type="region of interest" description="Disordered" evidence="1">
    <location>
        <begin position="133"/>
        <end position="197"/>
    </location>
</feature>
<feature type="chain" id="PRO_5019100739" evidence="2">
    <location>
        <begin position="20"/>
        <end position="222"/>
    </location>
</feature>
<evidence type="ECO:0000313" key="4">
    <source>
        <dbReference type="Proteomes" id="UP000288168"/>
    </source>
</evidence>
<dbReference type="EMBL" id="NKCI01000043">
    <property type="protein sequence ID" value="RSL62626.1"/>
    <property type="molecule type" value="Genomic_DNA"/>
</dbReference>
<keyword evidence="4" id="KW-1185">Reference proteome</keyword>
<dbReference type="AlphaFoldDB" id="A0A428QBG0"/>
<evidence type="ECO:0000256" key="1">
    <source>
        <dbReference type="SAM" id="MobiDB-lite"/>
    </source>
</evidence>
<feature type="compositionally biased region" description="Low complexity" evidence="1">
    <location>
        <begin position="151"/>
        <end position="194"/>
    </location>
</feature>
<name>A0A428QBG0_9HYPO</name>
<feature type="compositionally biased region" description="Low complexity" evidence="1">
    <location>
        <begin position="133"/>
        <end position="142"/>
    </location>
</feature>
<dbReference type="OrthoDB" id="4160690at2759"/>
<organism evidence="3 4">
    <name type="scientific">Fusarium duplospermum</name>
    <dbReference type="NCBI Taxonomy" id="1325734"/>
    <lineage>
        <taxon>Eukaryota</taxon>
        <taxon>Fungi</taxon>
        <taxon>Dikarya</taxon>
        <taxon>Ascomycota</taxon>
        <taxon>Pezizomycotina</taxon>
        <taxon>Sordariomycetes</taxon>
        <taxon>Hypocreomycetidae</taxon>
        <taxon>Hypocreales</taxon>
        <taxon>Nectriaceae</taxon>
        <taxon>Fusarium</taxon>
        <taxon>Fusarium solani species complex</taxon>
    </lineage>
</organism>
<feature type="signal peptide" evidence="2">
    <location>
        <begin position="1"/>
        <end position="19"/>
    </location>
</feature>
<dbReference type="STRING" id="1325734.A0A428QBG0"/>
<gene>
    <name evidence="3" type="ORF">CEP54_005632</name>
</gene>
<sequence length="222" mass="22013">MQLTYTAVILGSLASLVSANVKRELPFPDSVPLHKRQPSGAEYECHADCGYTILNADEEGYCDSDEWKQLLADCLKCANQYDMWGDYGNGVTGAAKACGIDAVPEGASSGSATGSSAAATTTVVTSVTSAAATSAEATSAEESSADESSAEETTAAAETTSAAAASSTAEETAATSAESSADANTTPGAAPTTTENDNSASNFALSGVLAVGAALIAAAGLL</sequence>
<proteinExistence type="predicted"/>
<accession>A0A428QBG0</accession>